<dbReference type="Proteomes" id="UP000807469">
    <property type="component" value="Unassembled WGS sequence"/>
</dbReference>
<organism evidence="2 3">
    <name type="scientific">Pholiota conissans</name>
    <dbReference type="NCBI Taxonomy" id="109636"/>
    <lineage>
        <taxon>Eukaryota</taxon>
        <taxon>Fungi</taxon>
        <taxon>Dikarya</taxon>
        <taxon>Basidiomycota</taxon>
        <taxon>Agaricomycotina</taxon>
        <taxon>Agaricomycetes</taxon>
        <taxon>Agaricomycetidae</taxon>
        <taxon>Agaricales</taxon>
        <taxon>Agaricineae</taxon>
        <taxon>Strophariaceae</taxon>
        <taxon>Pholiota</taxon>
    </lineage>
</organism>
<keyword evidence="1" id="KW-0812">Transmembrane</keyword>
<dbReference type="AlphaFoldDB" id="A0A9P5Z518"/>
<proteinExistence type="predicted"/>
<accession>A0A9P5Z518</accession>
<sequence length="122" mass="14068">MQLFMYVSIQLFVSNSYLGHPTVIDITHHHSSPFEFVLVSPHEPCLPRIRIAPVYVVVLLLPHILSFVVFILNATDRLSLRLSVYRPLRRISIRRFSSVLAYAGPGRALYKYTSKSTIQRQE</sequence>
<reference evidence="2" key="1">
    <citation type="submission" date="2020-11" db="EMBL/GenBank/DDBJ databases">
        <authorList>
            <consortium name="DOE Joint Genome Institute"/>
            <person name="Ahrendt S."/>
            <person name="Riley R."/>
            <person name="Andreopoulos W."/>
            <person name="Labutti K."/>
            <person name="Pangilinan J."/>
            <person name="Ruiz-Duenas F.J."/>
            <person name="Barrasa J.M."/>
            <person name="Sanchez-Garcia M."/>
            <person name="Camarero S."/>
            <person name="Miyauchi S."/>
            <person name="Serrano A."/>
            <person name="Linde D."/>
            <person name="Babiker R."/>
            <person name="Drula E."/>
            <person name="Ayuso-Fernandez I."/>
            <person name="Pacheco R."/>
            <person name="Padilla G."/>
            <person name="Ferreira P."/>
            <person name="Barriuso J."/>
            <person name="Kellner H."/>
            <person name="Castanera R."/>
            <person name="Alfaro M."/>
            <person name="Ramirez L."/>
            <person name="Pisabarro A.G."/>
            <person name="Kuo A."/>
            <person name="Tritt A."/>
            <person name="Lipzen A."/>
            <person name="He G."/>
            <person name="Yan M."/>
            <person name="Ng V."/>
            <person name="Cullen D."/>
            <person name="Martin F."/>
            <person name="Rosso M.-N."/>
            <person name="Henrissat B."/>
            <person name="Hibbett D."/>
            <person name="Martinez A.T."/>
            <person name="Grigoriev I.V."/>
        </authorList>
    </citation>
    <scope>NUCLEOTIDE SEQUENCE</scope>
    <source>
        <strain evidence="2">CIRM-BRFM 674</strain>
    </source>
</reference>
<evidence type="ECO:0000313" key="2">
    <source>
        <dbReference type="EMBL" id="KAF9480375.1"/>
    </source>
</evidence>
<keyword evidence="3" id="KW-1185">Reference proteome</keyword>
<comment type="caution">
    <text evidence="2">The sequence shown here is derived from an EMBL/GenBank/DDBJ whole genome shotgun (WGS) entry which is preliminary data.</text>
</comment>
<feature type="transmembrane region" description="Helical" evidence="1">
    <location>
        <begin position="51"/>
        <end position="72"/>
    </location>
</feature>
<gene>
    <name evidence="2" type="ORF">BDN70DRAFT_620049</name>
</gene>
<evidence type="ECO:0000256" key="1">
    <source>
        <dbReference type="SAM" id="Phobius"/>
    </source>
</evidence>
<dbReference type="EMBL" id="MU155196">
    <property type="protein sequence ID" value="KAF9480375.1"/>
    <property type="molecule type" value="Genomic_DNA"/>
</dbReference>
<evidence type="ECO:0000313" key="3">
    <source>
        <dbReference type="Proteomes" id="UP000807469"/>
    </source>
</evidence>
<protein>
    <submittedName>
        <fullName evidence="2">Uncharacterized protein</fullName>
    </submittedName>
</protein>
<name>A0A9P5Z518_9AGAR</name>
<keyword evidence="1" id="KW-0472">Membrane</keyword>
<keyword evidence="1" id="KW-1133">Transmembrane helix</keyword>